<dbReference type="InterPro" id="IPR002557">
    <property type="entry name" value="Chitin-bd_dom"/>
</dbReference>
<dbReference type="KEGG" id="dpte:113788783"/>
<evidence type="ECO:0000313" key="1">
    <source>
        <dbReference type="Proteomes" id="UP000515146"/>
    </source>
</evidence>
<gene>
    <name evidence="2" type="primary">LOC113788783</name>
</gene>
<dbReference type="Gene3D" id="2.170.140.10">
    <property type="entry name" value="Chitin binding domain"/>
    <property type="match status" value="1"/>
</dbReference>
<dbReference type="OMA" id="DASEMFF"/>
<dbReference type="PANTHER" id="PTHR22933">
    <property type="entry name" value="FI18007P1-RELATED"/>
    <property type="match status" value="1"/>
</dbReference>
<protein>
    <submittedName>
        <fullName evidence="2">Uncharacterized protein LOC113788783</fullName>
    </submittedName>
</protein>
<sequence>MMNIDSKLIVWFVVCWIYLIISIESFEFEQQSPWLPLIKQRPKRTAPYKLPAGAKEINLNQDFKMTFKCEKDNDGFFADIDNDCKIFHRCHTDHNAGNRIEVQHYSFICGEGLVFDQSTYSCTRVDDAIPCDASEMFFNLNDRIGSDGPFLTEADIERAKAARPEYRRRRRRRGRNRRSHRRHHQ</sequence>
<dbReference type="GO" id="GO:0005576">
    <property type="term" value="C:extracellular region"/>
    <property type="evidence" value="ECO:0007669"/>
    <property type="project" value="InterPro"/>
</dbReference>
<dbReference type="InParanoid" id="A0A6P6XMP0"/>
<dbReference type="RefSeq" id="XP_027194038.1">
    <property type="nucleotide sequence ID" value="XM_027338237.1"/>
</dbReference>
<proteinExistence type="predicted"/>
<evidence type="ECO:0000313" key="2">
    <source>
        <dbReference type="RefSeq" id="XP_027194038.1"/>
    </source>
</evidence>
<dbReference type="GO" id="GO:0008061">
    <property type="term" value="F:chitin binding"/>
    <property type="evidence" value="ECO:0007669"/>
    <property type="project" value="InterPro"/>
</dbReference>
<keyword evidence="1" id="KW-1185">Reference proteome</keyword>
<dbReference type="SUPFAM" id="SSF57625">
    <property type="entry name" value="Invertebrate chitin-binding proteins"/>
    <property type="match status" value="1"/>
</dbReference>
<organism evidence="1 2">
    <name type="scientific">Dermatophagoides pteronyssinus</name>
    <name type="common">European house dust mite</name>
    <dbReference type="NCBI Taxonomy" id="6956"/>
    <lineage>
        <taxon>Eukaryota</taxon>
        <taxon>Metazoa</taxon>
        <taxon>Ecdysozoa</taxon>
        <taxon>Arthropoda</taxon>
        <taxon>Chelicerata</taxon>
        <taxon>Arachnida</taxon>
        <taxon>Acari</taxon>
        <taxon>Acariformes</taxon>
        <taxon>Sarcoptiformes</taxon>
        <taxon>Astigmata</taxon>
        <taxon>Psoroptidia</taxon>
        <taxon>Analgoidea</taxon>
        <taxon>Pyroglyphidae</taxon>
        <taxon>Dermatophagoidinae</taxon>
        <taxon>Dermatophagoides</taxon>
    </lineage>
</organism>
<dbReference type="AlphaFoldDB" id="A0A6P6XMP0"/>
<dbReference type="Pfam" id="PF01607">
    <property type="entry name" value="CBM_14"/>
    <property type="match status" value="1"/>
</dbReference>
<dbReference type="PANTHER" id="PTHR22933:SF43">
    <property type="entry name" value="LP10131P"/>
    <property type="match status" value="1"/>
</dbReference>
<dbReference type="Proteomes" id="UP000515146">
    <property type="component" value="Unplaced"/>
</dbReference>
<dbReference type="OrthoDB" id="6407151at2759"/>
<dbReference type="InterPro" id="IPR052976">
    <property type="entry name" value="Scoloptoxin-like"/>
</dbReference>
<name>A0A6P6XMP0_DERPT</name>
<dbReference type="InterPro" id="IPR036508">
    <property type="entry name" value="Chitin-bd_dom_sf"/>
</dbReference>
<dbReference type="PROSITE" id="PS50940">
    <property type="entry name" value="CHIT_BIND_II"/>
    <property type="match status" value="1"/>
</dbReference>
<reference evidence="2" key="1">
    <citation type="submission" date="2025-08" db="UniProtKB">
        <authorList>
            <consortium name="RefSeq"/>
        </authorList>
    </citation>
    <scope>IDENTIFICATION</scope>
    <source>
        <strain evidence="2">Airmid</strain>
    </source>
</reference>
<accession>A0A6P6XMP0</accession>
<dbReference type="SMART" id="SM00494">
    <property type="entry name" value="ChtBD2"/>
    <property type="match status" value="1"/>
</dbReference>